<proteinExistence type="predicted"/>
<evidence type="ECO:0000313" key="1">
    <source>
        <dbReference type="EMBL" id="GLR90972.1"/>
    </source>
</evidence>
<comment type="caution">
    <text evidence="1">The sequence shown here is derived from an EMBL/GenBank/DDBJ whole genome shotgun (WGS) entry which is preliminary data.</text>
</comment>
<accession>A0ABQ6B9C2</accession>
<evidence type="ECO:0000313" key="2">
    <source>
        <dbReference type="Proteomes" id="UP001156905"/>
    </source>
</evidence>
<dbReference type="Proteomes" id="UP001156905">
    <property type="component" value="Unassembled WGS sequence"/>
</dbReference>
<organism evidence="1 2">
    <name type="scientific">Bradyrhizobium iriomotense</name>
    <dbReference type="NCBI Taxonomy" id="441950"/>
    <lineage>
        <taxon>Bacteria</taxon>
        <taxon>Pseudomonadati</taxon>
        <taxon>Pseudomonadota</taxon>
        <taxon>Alphaproteobacteria</taxon>
        <taxon>Hyphomicrobiales</taxon>
        <taxon>Nitrobacteraceae</taxon>
        <taxon>Bradyrhizobium</taxon>
    </lineage>
</organism>
<sequence length="102" mass="11401">MQAEAIEDARITPSHEMGRLSLVDWAAQMPLKLALAQGVPEALELLDDVRGKSEQSRNRICRDQCEEAARQVHMDLGPRGRFVRGIVAFSQLDLSQPTCQSR</sequence>
<dbReference type="EMBL" id="BSOW01000040">
    <property type="protein sequence ID" value="GLR90972.1"/>
    <property type="molecule type" value="Genomic_DNA"/>
</dbReference>
<evidence type="ECO:0008006" key="3">
    <source>
        <dbReference type="Google" id="ProtNLM"/>
    </source>
</evidence>
<keyword evidence="2" id="KW-1185">Reference proteome</keyword>
<reference evidence="2" key="1">
    <citation type="journal article" date="2019" name="Int. J. Syst. Evol. Microbiol.">
        <title>The Global Catalogue of Microorganisms (GCM) 10K type strain sequencing project: providing services to taxonomists for standard genome sequencing and annotation.</title>
        <authorList>
            <consortium name="The Broad Institute Genomics Platform"/>
            <consortium name="The Broad Institute Genome Sequencing Center for Infectious Disease"/>
            <person name="Wu L."/>
            <person name="Ma J."/>
        </authorList>
    </citation>
    <scope>NUCLEOTIDE SEQUENCE [LARGE SCALE GENOMIC DNA]</scope>
    <source>
        <strain evidence="2">NBRC 102520</strain>
    </source>
</reference>
<protein>
    <recommendedName>
        <fullName evidence="3">DUF222 domain-containing protein</fullName>
    </recommendedName>
</protein>
<gene>
    <name evidence="1" type="ORF">GCM10007857_76880</name>
</gene>
<name>A0ABQ6B9C2_9BRAD</name>